<dbReference type="InterPro" id="IPR038185">
    <property type="entry name" value="MyTH4_dom_sf"/>
</dbReference>
<dbReference type="PANTHER" id="PTHR45876:SF8">
    <property type="entry name" value="FI04035P"/>
    <property type="match status" value="1"/>
</dbReference>
<dbReference type="PROSITE" id="PS51016">
    <property type="entry name" value="MYTH4"/>
    <property type="match status" value="1"/>
</dbReference>
<dbReference type="GO" id="GO:0007165">
    <property type="term" value="P:signal transduction"/>
    <property type="evidence" value="ECO:0007669"/>
    <property type="project" value="InterPro"/>
</dbReference>
<reference evidence="4 5" key="1">
    <citation type="journal article" date="2007" name="Nature">
        <title>Evolution of genes and genomes on the Drosophila phylogeny.</title>
        <authorList>
            <consortium name="Drosophila 12 Genomes Consortium"/>
            <person name="Clark A.G."/>
            <person name="Eisen M.B."/>
            <person name="Smith D.R."/>
            <person name="Bergman C.M."/>
            <person name="Oliver B."/>
            <person name="Markow T.A."/>
            <person name="Kaufman T.C."/>
            <person name="Kellis M."/>
            <person name="Gelbart W."/>
            <person name="Iyer V.N."/>
            <person name="Pollard D.A."/>
            <person name="Sackton T.B."/>
            <person name="Larracuente A.M."/>
            <person name="Singh N.D."/>
            <person name="Abad J.P."/>
            <person name="Abt D.N."/>
            <person name="Adryan B."/>
            <person name="Aguade M."/>
            <person name="Akashi H."/>
            <person name="Anderson W.W."/>
            <person name="Aquadro C.F."/>
            <person name="Ardell D.H."/>
            <person name="Arguello R."/>
            <person name="Artieri C.G."/>
            <person name="Barbash D.A."/>
            <person name="Barker D."/>
            <person name="Barsanti P."/>
            <person name="Batterham P."/>
            <person name="Batzoglou S."/>
            <person name="Begun D."/>
            <person name="Bhutkar A."/>
            <person name="Blanco E."/>
            <person name="Bosak S.A."/>
            <person name="Bradley R.K."/>
            <person name="Brand A.D."/>
            <person name="Brent M.R."/>
            <person name="Brooks A.N."/>
            <person name="Brown R.H."/>
            <person name="Butlin R.K."/>
            <person name="Caggese C."/>
            <person name="Calvi B.R."/>
            <person name="Bernardo de Carvalho A."/>
            <person name="Caspi A."/>
            <person name="Castrezana S."/>
            <person name="Celniker S.E."/>
            <person name="Chang J.L."/>
            <person name="Chapple C."/>
            <person name="Chatterji S."/>
            <person name="Chinwalla A."/>
            <person name="Civetta A."/>
            <person name="Clifton S.W."/>
            <person name="Comeron J.M."/>
            <person name="Costello J.C."/>
            <person name="Coyne J.A."/>
            <person name="Daub J."/>
            <person name="David R.G."/>
            <person name="Delcher A.L."/>
            <person name="Delehaunty K."/>
            <person name="Do C.B."/>
            <person name="Ebling H."/>
            <person name="Edwards K."/>
            <person name="Eickbush T."/>
            <person name="Evans J.D."/>
            <person name="Filipski A."/>
            <person name="Findeiss S."/>
            <person name="Freyhult E."/>
            <person name="Fulton L."/>
            <person name="Fulton R."/>
            <person name="Garcia A.C."/>
            <person name="Gardiner A."/>
            <person name="Garfield D.A."/>
            <person name="Garvin B.E."/>
            <person name="Gibson G."/>
            <person name="Gilbert D."/>
            <person name="Gnerre S."/>
            <person name="Godfrey J."/>
            <person name="Good R."/>
            <person name="Gotea V."/>
            <person name="Gravely B."/>
            <person name="Greenberg A.J."/>
            <person name="Griffiths-Jones S."/>
            <person name="Gross S."/>
            <person name="Guigo R."/>
            <person name="Gustafson E.A."/>
            <person name="Haerty W."/>
            <person name="Hahn M.W."/>
            <person name="Halligan D.L."/>
            <person name="Halpern A.L."/>
            <person name="Halter G.M."/>
            <person name="Han M.V."/>
            <person name="Heger A."/>
            <person name="Hillier L."/>
            <person name="Hinrichs A.S."/>
            <person name="Holmes I."/>
            <person name="Hoskins R.A."/>
            <person name="Hubisz M.J."/>
            <person name="Hultmark D."/>
            <person name="Huntley M.A."/>
            <person name="Jaffe D.B."/>
            <person name="Jagadeeshan S."/>
            <person name="Jeck W.R."/>
            <person name="Johnson J."/>
            <person name="Jones C.D."/>
            <person name="Jordan W.C."/>
            <person name="Karpen G.H."/>
            <person name="Kataoka E."/>
            <person name="Keightley P.D."/>
            <person name="Kheradpour P."/>
            <person name="Kirkness E.F."/>
            <person name="Koerich L.B."/>
            <person name="Kristiansen K."/>
            <person name="Kudrna D."/>
            <person name="Kulathinal R.J."/>
            <person name="Kumar S."/>
            <person name="Kwok R."/>
            <person name="Lander E."/>
            <person name="Langley C.H."/>
            <person name="Lapoint R."/>
            <person name="Lazzaro B.P."/>
            <person name="Lee S.J."/>
            <person name="Levesque L."/>
            <person name="Li R."/>
            <person name="Lin C.F."/>
            <person name="Lin M.F."/>
            <person name="Lindblad-Toh K."/>
            <person name="Llopart A."/>
            <person name="Long M."/>
            <person name="Low L."/>
            <person name="Lozovsky E."/>
            <person name="Lu J."/>
            <person name="Luo M."/>
            <person name="Machado C.A."/>
            <person name="Makalowski W."/>
            <person name="Marzo M."/>
            <person name="Matsuda M."/>
            <person name="Matzkin L."/>
            <person name="McAllister B."/>
            <person name="McBride C.S."/>
            <person name="McKernan B."/>
            <person name="McKernan K."/>
            <person name="Mendez-Lago M."/>
            <person name="Minx P."/>
            <person name="Mollenhauer M.U."/>
            <person name="Montooth K."/>
            <person name="Mount S.M."/>
            <person name="Mu X."/>
            <person name="Myers E."/>
            <person name="Negre B."/>
            <person name="Newfeld S."/>
            <person name="Nielsen R."/>
            <person name="Noor M.A."/>
            <person name="O'Grady P."/>
            <person name="Pachter L."/>
            <person name="Papaceit M."/>
            <person name="Parisi M.J."/>
            <person name="Parisi M."/>
            <person name="Parts L."/>
            <person name="Pedersen J.S."/>
            <person name="Pesole G."/>
            <person name="Phillippy A.M."/>
            <person name="Ponting C.P."/>
            <person name="Pop M."/>
            <person name="Porcelli D."/>
            <person name="Powell J.R."/>
            <person name="Prohaska S."/>
            <person name="Pruitt K."/>
            <person name="Puig M."/>
            <person name="Quesneville H."/>
            <person name="Ram K.R."/>
            <person name="Rand D."/>
            <person name="Rasmussen M.D."/>
            <person name="Reed L.K."/>
            <person name="Reenan R."/>
            <person name="Reily A."/>
            <person name="Remington K.A."/>
            <person name="Rieger T.T."/>
            <person name="Ritchie M.G."/>
            <person name="Robin C."/>
            <person name="Rogers Y.H."/>
            <person name="Rohde C."/>
            <person name="Rozas J."/>
            <person name="Rubenfield M.J."/>
            <person name="Ruiz A."/>
            <person name="Russo S."/>
            <person name="Salzberg S.L."/>
            <person name="Sanchez-Gracia A."/>
            <person name="Saranga D.J."/>
            <person name="Sato H."/>
            <person name="Schaeffer S.W."/>
            <person name="Schatz M.C."/>
            <person name="Schlenke T."/>
            <person name="Schwartz R."/>
            <person name="Segarra C."/>
            <person name="Singh R.S."/>
            <person name="Sirot L."/>
            <person name="Sirota M."/>
            <person name="Sisneros N.B."/>
            <person name="Smith C.D."/>
            <person name="Smith T.F."/>
            <person name="Spieth J."/>
            <person name="Stage D.E."/>
            <person name="Stark A."/>
            <person name="Stephan W."/>
            <person name="Strausberg R.L."/>
            <person name="Strempel S."/>
            <person name="Sturgill D."/>
            <person name="Sutton G."/>
            <person name="Sutton G.G."/>
            <person name="Tao W."/>
            <person name="Teichmann S."/>
            <person name="Tobari Y.N."/>
            <person name="Tomimura Y."/>
            <person name="Tsolas J.M."/>
            <person name="Valente V.L."/>
            <person name="Venter E."/>
            <person name="Venter J.C."/>
            <person name="Vicario S."/>
            <person name="Vieira F.G."/>
            <person name="Vilella A.J."/>
            <person name="Villasante A."/>
            <person name="Walenz B."/>
            <person name="Wang J."/>
            <person name="Wasserman M."/>
            <person name="Watts T."/>
            <person name="Wilson D."/>
            <person name="Wilson R.K."/>
            <person name="Wing R.A."/>
            <person name="Wolfner M.F."/>
            <person name="Wong A."/>
            <person name="Wong G.K."/>
            <person name="Wu C.I."/>
            <person name="Wu G."/>
            <person name="Yamamoto D."/>
            <person name="Yang H.P."/>
            <person name="Yang S.P."/>
            <person name="Yorke J.A."/>
            <person name="Yoshida K."/>
            <person name="Zdobnov E."/>
            <person name="Zhang P."/>
            <person name="Zhang Y."/>
            <person name="Zimin A.V."/>
            <person name="Baldwin J."/>
            <person name="Abdouelleil A."/>
            <person name="Abdulkadir J."/>
            <person name="Abebe A."/>
            <person name="Abera B."/>
            <person name="Abreu J."/>
            <person name="Acer S.C."/>
            <person name="Aftuck L."/>
            <person name="Alexander A."/>
            <person name="An P."/>
            <person name="Anderson E."/>
            <person name="Anderson S."/>
            <person name="Arachi H."/>
            <person name="Azer M."/>
            <person name="Bachantsang P."/>
            <person name="Barry A."/>
            <person name="Bayul T."/>
            <person name="Berlin A."/>
            <person name="Bessette D."/>
            <person name="Bloom T."/>
            <person name="Blye J."/>
            <person name="Boguslavskiy L."/>
            <person name="Bonnet C."/>
            <person name="Boukhgalter B."/>
            <person name="Bourzgui I."/>
            <person name="Brown A."/>
            <person name="Cahill P."/>
            <person name="Channer S."/>
            <person name="Cheshatsang Y."/>
            <person name="Chuda L."/>
            <person name="Citroen M."/>
            <person name="Collymore A."/>
            <person name="Cooke P."/>
            <person name="Costello M."/>
            <person name="D'Aco K."/>
            <person name="Daza R."/>
            <person name="De Haan G."/>
            <person name="DeGray S."/>
            <person name="DeMaso C."/>
            <person name="Dhargay N."/>
            <person name="Dooley K."/>
            <person name="Dooley E."/>
            <person name="Doricent M."/>
            <person name="Dorje P."/>
            <person name="Dorjee K."/>
            <person name="Dupes A."/>
            <person name="Elong R."/>
            <person name="Falk J."/>
            <person name="Farina A."/>
            <person name="Faro S."/>
            <person name="Ferguson D."/>
            <person name="Fisher S."/>
            <person name="Foley C.D."/>
            <person name="Franke A."/>
            <person name="Friedrich D."/>
            <person name="Gadbois L."/>
            <person name="Gearin G."/>
            <person name="Gearin C.R."/>
            <person name="Giannoukos G."/>
            <person name="Goode T."/>
            <person name="Graham J."/>
            <person name="Grandbois E."/>
            <person name="Grewal S."/>
            <person name="Gyaltsen K."/>
            <person name="Hafez N."/>
            <person name="Hagos B."/>
            <person name="Hall J."/>
            <person name="Henson C."/>
            <person name="Hollinger A."/>
            <person name="Honan T."/>
            <person name="Huard M.D."/>
            <person name="Hughes L."/>
            <person name="Hurhula B."/>
            <person name="Husby M.E."/>
            <person name="Kamat A."/>
            <person name="Kanga B."/>
            <person name="Kashin S."/>
            <person name="Khazanovich D."/>
            <person name="Kisner P."/>
            <person name="Lance K."/>
            <person name="Lara M."/>
            <person name="Lee W."/>
            <person name="Lennon N."/>
            <person name="Letendre F."/>
            <person name="LeVine R."/>
            <person name="Lipovsky A."/>
            <person name="Liu X."/>
            <person name="Liu J."/>
            <person name="Liu S."/>
            <person name="Lokyitsang T."/>
            <person name="Lokyitsang Y."/>
            <person name="Lubonja R."/>
            <person name="Lui A."/>
            <person name="MacDonald P."/>
            <person name="Magnisalis V."/>
            <person name="Maru K."/>
            <person name="Matthews C."/>
            <person name="McCusker W."/>
            <person name="McDonough S."/>
            <person name="Mehta T."/>
            <person name="Meldrim J."/>
            <person name="Meneus L."/>
            <person name="Mihai O."/>
            <person name="Mihalev A."/>
            <person name="Mihova T."/>
            <person name="Mittelman R."/>
            <person name="Mlenga V."/>
            <person name="Montmayeur A."/>
            <person name="Mulrain L."/>
            <person name="Navidi A."/>
            <person name="Naylor J."/>
            <person name="Negash T."/>
            <person name="Nguyen T."/>
            <person name="Nguyen N."/>
            <person name="Nicol R."/>
            <person name="Norbu C."/>
            <person name="Norbu N."/>
            <person name="Novod N."/>
            <person name="O'Neill B."/>
            <person name="Osman S."/>
            <person name="Markiewicz E."/>
            <person name="Oyono O.L."/>
            <person name="Patti C."/>
            <person name="Phunkhang P."/>
            <person name="Pierre F."/>
            <person name="Priest M."/>
            <person name="Raghuraman S."/>
            <person name="Rege F."/>
            <person name="Reyes R."/>
            <person name="Rise C."/>
            <person name="Rogov P."/>
            <person name="Ross K."/>
            <person name="Ryan E."/>
            <person name="Settipalli S."/>
            <person name="Shea T."/>
            <person name="Sherpa N."/>
            <person name="Shi L."/>
            <person name="Shih D."/>
            <person name="Sparrow T."/>
            <person name="Spaulding J."/>
            <person name="Stalker J."/>
            <person name="Stange-Thomann N."/>
            <person name="Stavropoulos S."/>
            <person name="Stone C."/>
            <person name="Strader C."/>
            <person name="Tesfaye S."/>
            <person name="Thomson T."/>
            <person name="Thoulutsang Y."/>
            <person name="Thoulutsang D."/>
            <person name="Topham K."/>
            <person name="Topping I."/>
            <person name="Tsamla T."/>
            <person name="Vassiliev H."/>
            <person name="Vo A."/>
            <person name="Wangchuk T."/>
            <person name="Wangdi T."/>
            <person name="Weiand M."/>
            <person name="Wilkinson J."/>
            <person name="Wilson A."/>
            <person name="Yadav S."/>
            <person name="Young G."/>
            <person name="Yu Q."/>
            <person name="Zembek L."/>
            <person name="Zhong D."/>
            <person name="Zimmer A."/>
            <person name="Zwirko Z."/>
            <person name="Jaffe D.B."/>
            <person name="Alvarez P."/>
            <person name="Brockman W."/>
            <person name="Butler J."/>
            <person name="Chin C."/>
            <person name="Gnerre S."/>
            <person name="Grabherr M."/>
            <person name="Kleber M."/>
            <person name="Mauceli E."/>
            <person name="MacCallum I."/>
        </authorList>
    </citation>
    <scope>NUCLEOTIDE SEQUENCE [LARGE SCALE GENOMIC DNA]</scope>
    <source>
        <strain evidence="5">Rob3c / Tucson 14021-0248.25</strain>
    </source>
</reference>
<dbReference type="SMART" id="SM00324">
    <property type="entry name" value="RhoGAP"/>
    <property type="match status" value="1"/>
</dbReference>
<dbReference type="SUPFAM" id="SSF48350">
    <property type="entry name" value="GTPase activation domain, GAP"/>
    <property type="match status" value="1"/>
</dbReference>
<dbReference type="SMR" id="B4IKL4"/>
<dbReference type="KEGG" id="dse:6620062"/>
<keyword evidence="5" id="KW-1185">Reference proteome</keyword>
<dbReference type="STRING" id="7238.B4IKL4"/>
<dbReference type="GO" id="GO:0005096">
    <property type="term" value="F:GTPase activator activity"/>
    <property type="evidence" value="ECO:0007669"/>
    <property type="project" value="EnsemblMetazoa"/>
</dbReference>
<evidence type="ECO:0000259" key="3">
    <source>
        <dbReference type="PROSITE" id="PS51016"/>
    </source>
</evidence>
<dbReference type="GO" id="GO:0005856">
    <property type="term" value="C:cytoskeleton"/>
    <property type="evidence" value="ECO:0007669"/>
    <property type="project" value="InterPro"/>
</dbReference>
<evidence type="ECO:0000256" key="1">
    <source>
        <dbReference type="SAM" id="MobiDB-lite"/>
    </source>
</evidence>
<dbReference type="GO" id="GO:0016199">
    <property type="term" value="P:axon midline choice point recognition"/>
    <property type="evidence" value="ECO:0007669"/>
    <property type="project" value="EnsemblMetazoa"/>
</dbReference>
<gene>
    <name evidence="4" type="primary">Dsec\GM15105</name>
    <name evidence="4" type="ORF">Dsec_GM15105</name>
</gene>
<dbReference type="Proteomes" id="UP000001292">
    <property type="component" value="Unassembled WGS sequence"/>
</dbReference>
<dbReference type="Pfam" id="PF00784">
    <property type="entry name" value="MyTH4"/>
    <property type="match status" value="1"/>
</dbReference>
<protein>
    <submittedName>
        <fullName evidence="4">GM15105</fullName>
    </submittedName>
</protein>
<dbReference type="PANTHER" id="PTHR45876">
    <property type="entry name" value="FI04035P"/>
    <property type="match status" value="1"/>
</dbReference>
<dbReference type="HOGENOM" id="CLU_005171_1_0_1"/>
<dbReference type="AlphaFoldDB" id="B4IKL4"/>
<feature type="compositionally biased region" description="Polar residues" evidence="1">
    <location>
        <begin position="171"/>
        <end position="183"/>
    </location>
</feature>
<feature type="domain" description="Rho-GAP" evidence="2">
    <location>
        <begin position="479"/>
        <end position="669"/>
    </location>
</feature>
<dbReference type="FunFam" id="1.25.40.530:FF:000007">
    <property type="entry name" value="Rho GTPase-activating protein 39"/>
    <property type="match status" value="1"/>
</dbReference>
<dbReference type="Pfam" id="PF00620">
    <property type="entry name" value="RhoGAP"/>
    <property type="match status" value="1"/>
</dbReference>
<dbReference type="InterPro" id="IPR000857">
    <property type="entry name" value="MyTH4_dom"/>
</dbReference>
<dbReference type="PROSITE" id="PS50238">
    <property type="entry name" value="RHOGAP"/>
    <property type="match status" value="1"/>
</dbReference>
<evidence type="ECO:0000313" key="4">
    <source>
        <dbReference type="EMBL" id="EDW51618.1"/>
    </source>
</evidence>
<dbReference type="Gene3D" id="1.25.40.530">
    <property type="entry name" value="MyTH4 domain"/>
    <property type="match status" value="1"/>
</dbReference>
<feature type="non-terminal residue" evidence="4">
    <location>
        <position position="1"/>
    </location>
</feature>
<dbReference type="InterPro" id="IPR008936">
    <property type="entry name" value="Rho_GTPase_activation_prot"/>
</dbReference>
<feature type="domain" description="MyTH4" evidence="3">
    <location>
        <begin position="300"/>
        <end position="468"/>
    </location>
</feature>
<dbReference type="GO" id="GO:0005737">
    <property type="term" value="C:cytoplasm"/>
    <property type="evidence" value="ECO:0007669"/>
    <property type="project" value="EnsemblMetazoa"/>
</dbReference>
<dbReference type="PhylomeDB" id="B4IKL4"/>
<dbReference type="CDD" id="cd04389">
    <property type="entry name" value="RhoGAP_KIAA1688"/>
    <property type="match status" value="1"/>
</dbReference>
<feature type="compositionally biased region" description="Low complexity" evidence="1">
    <location>
        <begin position="208"/>
        <end position="221"/>
    </location>
</feature>
<proteinExistence type="predicted"/>
<dbReference type="InterPro" id="IPR000198">
    <property type="entry name" value="RhoGAP_dom"/>
</dbReference>
<dbReference type="EMBL" id="CH480853">
    <property type="protein sequence ID" value="EDW51618.1"/>
    <property type="molecule type" value="Genomic_DNA"/>
</dbReference>
<sequence length="674" mass="74910">RYRGGDGGDSDSYHSDSQSEHSLSGHEPDNEDSDGGSDTHGGYLEHNYGMIDDYANMGDSVSYYAYMYPSHDPAGREDISENVEAVLEGIGGNATEPSAPTAIAPKPKPRYQISYYDTVSHSPSAGSGYHGQQLYSNTPPYSGHGHGHHVPPPSLPHQQQLHLEPSDAKQKQSQTLPSPNRQISRLAGAGHQGSGPAASSKEETGHSTVVGQQQAAVGTVTPASLSRPGHKMAPPSLKPTIQQIFPPSERAPGMGGMGLGGPTLACMKECDIEKFAADNLNLHSKGIFRKKASVRDMLSWTAEAISRPMLALSRDKADKKTAIELFKLVQIYMADRKARIGMTLNSVAIEIISASLPQQQLRDELYVQLCRQTTENPKRDSLIRGWELMAICLSYVPPSPTFQPTLLNYVNRHRDPTFATSFLEVSKWPIHVQISHYATVCCRRLDRIGSSGRRIAKKPTVDEVEQARQQILRNSMFGNTLSEVMDLQKDKFPFRKLPWIQTTLSEHVLLLNGKQTEGIFRVSADVDEVGCMKNRLDRWDVPDYKNTLVDAHTPASLLKLWYRELYDPLIPDAYYEDCVNTEDPDKAKEIVNKLPEINQLVLTYLIHFLQQFAIPEVVSCTKMDSSNLAMVFAPNCLRCTSEDPKVILENARKEMSFMRTLIQHMDTTHVANLV</sequence>
<name>B4IKL4_DROSE</name>
<feature type="region of interest" description="Disordered" evidence="1">
    <location>
        <begin position="123"/>
        <end position="238"/>
    </location>
</feature>
<accession>B4IKL4</accession>
<dbReference type="FunFam" id="1.10.555.10:FF:000011">
    <property type="entry name" value="Rho GTPase-activating protein 39"/>
    <property type="match status" value="1"/>
</dbReference>
<feature type="region of interest" description="Disordered" evidence="1">
    <location>
        <begin position="1"/>
        <end position="42"/>
    </location>
</feature>
<evidence type="ECO:0000313" key="5">
    <source>
        <dbReference type="Proteomes" id="UP000001292"/>
    </source>
</evidence>
<evidence type="ECO:0000259" key="2">
    <source>
        <dbReference type="PROSITE" id="PS50238"/>
    </source>
</evidence>
<dbReference type="Gene3D" id="1.10.555.10">
    <property type="entry name" value="Rho GTPase activation protein"/>
    <property type="match status" value="1"/>
</dbReference>
<dbReference type="SMART" id="SM00139">
    <property type="entry name" value="MyTH4"/>
    <property type="match status" value="1"/>
</dbReference>
<organism evidence="5">
    <name type="scientific">Drosophila sechellia</name>
    <name type="common">Fruit fly</name>
    <dbReference type="NCBI Taxonomy" id="7238"/>
    <lineage>
        <taxon>Eukaryota</taxon>
        <taxon>Metazoa</taxon>
        <taxon>Ecdysozoa</taxon>
        <taxon>Arthropoda</taxon>
        <taxon>Hexapoda</taxon>
        <taxon>Insecta</taxon>
        <taxon>Pterygota</taxon>
        <taxon>Neoptera</taxon>
        <taxon>Endopterygota</taxon>
        <taxon>Diptera</taxon>
        <taxon>Brachycera</taxon>
        <taxon>Muscomorpha</taxon>
        <taxon>Ephydroidea</taxon>
        <taxon>Drosophilidae</taxon>
        <taxon>Drosophila</taxon>
        <taxon>Sophophora</taxon>
    </lineage>
</organism>
<feature type="compositionally biased region" description="Basic and acidic residues" evidence="1">
    <location>
        <begin position="1"/>
        <end position="28"/>
    </location>
</feature>